<keyword evidence="2" id="KW-1185">Reference proteome</keyword>
<evidence type="ECO:0000313" key="2">
    <source>
        <dbReference type="Proteomes" id="UP000541185"/>
    </source>
</evidence>
<dbReference type="RefSeq" id="WP_169419791.1">
    <property type="nucleotide sequence ID" value="NZ_JABBFX010000001.1"/>
</dbReference>
<dbReference type="EMBL" id="JABBFX010000001">
    <property type="protein sequence ID" value="NML45717.1"/>
    <property type="molecule type" value="Genomic_DNA"/>
</dbReference>
<accession>A0A848H5D7</accession>
<comment type="caution">
    <text evidence="1">The sequence shown here is derived from an EMBL/GenBank/DDBJ whole genome shotgun (WGS) entry which is preliminary data.</text>
</comment>
<gene>
    <name evidence="1" type="ORF">HHL11_18355</name>
</gene>
<sequence>MNAFPELPWFRAYAAALEKDADFRANCRWFRGRVAFRVDGQACTVAFDDGMVTGVEEGMQGAEYVLSAPRSCWDRLLHADITLLRLYRAGELDIRGRNTEIMKNWKALFWIAEGMKLVAGSGRKD</sequence>
<name>A0A848H5D7_9BURK</name>
<organism evidence="1 2">
    <name type="scientific">Ramlibacter agri</name>
    <dbReference type="NCBI Taxonomy" id="2728837"/>
    <lineage>
        <taxon>Bacteria</taxon>
        <taxon>Pseudomonadati</taxon>
        <taxon>Pseudomonadota</taxon>
        <taxon>Betaproteobacteria</taxon>
        <taxon>Burkholderiales</taxon>
        <taxon>Comamonadaceae</taxon>
        <taxon>Ramlibacter</taxon>
    </lineage>
</organism>
<reference evidence="1 2" key="1">
    <citation type="submission" date="2020-04" db="EMBL/GenBank/DDBJ databases">
        <title>Ramlibacter sp. G-1-2-2 isolated from soil.</title>
        <authorList>
            <person name="Dahal R.H."/>
        </authorList>
    </citation>
    <scope>NUCLEOTIDE SEQUENCE [LARGE SCALE GENOMIC DNA]</scope>
    <source>
        <strain evidence="1 2">G-1-2-2</strain>
    </source>
</reference>
<dbReference type="SUPFAM" id="SSF55718">
    <property type="entry name" value="SCP-like"/>
    <property type="match status" value="1"/>
</dbReference>
<proteinExistence type="predicted"/>
<evidence type="ECO:0000313" key="1">
    <source>
        <dbReference type="EMBL" id="NML45717.1"/>
    </source>
</evidence>
<protein>
    <recommendedName>
        <fullName evidence="3">SCP2 domain-containing protein</fullName>
    </recommendedName>
</protein>
<dbReference type="Proteomes" id="UP000541185">
    <property type="component" value="Unassembled WGS sequence"/>
</dbReference>
<evidence type="ECO:0008006" key="3">
    <source>
        <dbReference type="Google" id="ProtNLM"/>
    </source>
</evidence>
<dbReference type="InterPro" id="IPR036527">
    <property type="entry name" value="SCP2_sterol-bd_dom_sf"/>
</dbReference>
<dbReference type="AlphaFoldDB" id="A0A848H5D7"/>
<dbReference type="Gene3D" id="3.30.1050.10">
    <property type="entry name" value="SCP2 sterol-binding domain"/>
    <property type="match status" value="1"/>
</dbReference>